<keyword evidence="1" id="KW-0614">Plasmid</keyword>
<dbReference type="Proteomes" id="UP000005269">
    <property type="component" value="Plasmid 3"/>
</dbReference>
<evidence type="ECO:0000313" key="1">
    <source>
        <dbReference type="EMBL" id="AFK60536.1"/>
    </source>
</evidence>
<protein>
    <submittedName>
        <fullName evidence="1">Uncharacterized protein</fullName>
    </submittedName>
</protein>
<name>I3U698_ENTFD</name>
<evidence type="ECO:0000313" key="2">
    <source>
        <dbReference type="Proteomes" id="UP000005269"/>
    </source>
</evidence>
<reference evidence="1 2" key="1">
    <citation type="journal article" date="2012" name="BMC Microbiol.">
        <title>Complete genome sequence of Enterococcus faecium strain TX16 and comparative genomic analysis of Enterococcus faecium genomes.</title>
        <authorList>
            <person name="Qin X."/>
            <person name="Galloway-Pena J.R."/>
            <person name="Sillanpaa J."/>
            <person name="Hyeob Roh J."/>
            <person name="Nallapareddy S.R."/>
            <person name="Chowdhury S."/>
            <person name="Bourgogne A."/>
            <person name="Choudhury T."/>
            <person name="Munzy D.M."/>
            <person name="Buhay C.J."/>
            <person name="Ding Y."/>
            <person name="Dugan-Rocha S."/>
            <person name="Liu W."/>
            <person name="Kovar C."/>
            <person name="Sodergren E."/>
            <person name="Highlander S."/>
            <person name="Petrosino J.F."/>
            <person name="Worley K.C."/>
            <person name="Gibbs R.A."/>
            <person name="Weinstock G.M."/>
            <person name="Murray B.E."/>
        </authorList>
    </citation>
    <scope>NUCLEOTIDE SEQUENCE [LARGE SCALE GENOMIC DNA]</scope>
    <source>
        <strain evidence="2">ATCC BAA-472 / TX0016 / DO</strain>
        <plasmid evidence="1">3</plasmid>
    </source>
</reference>
<dbReference type="PROSITE" id="PS51257">
    <property type="entry name" value="PROKAR_LIPOPROTEIN"/>
    <property type="match status" value="1"/>
</dbReference>
<dbReference type="HOGENOM" id="CLU_3152460_0_0_9"/>
<organism evidence="1 2">
    <name type="scientific">Enterococcus faecium (strain ATCC BAA-472 / TX0016 / DO)</name>
    <dbReference type="NCBI Taxonomy" id="333849"/>
    <lineage>
        <taxon>Bacteria</taxon>
        <taxon>Bacillati</taxon>
        <taxon>Bacillota</taxon>
        <taxon>Bacilli</taxon>
        <taxon>Lactobacillales</taxon>
        <taxon>Enterococcaceae</taxon>
        <taxon>Enterococcus</taxon>
    </lineage>
</organism>
<sequence>MKQKSFRFEQLEEKALQTFLVWSGCYEMAEDLTFDHRLIKVEPKVVQV</sequence>
<dbReference type="AlphaFoldDB" id="I3U698"/>
<proteinExistence type="predicted"/>
<dbReference type="KEGG" id="efu:HMPREF0351_12912"/>
<gene>
    <name evidence="1" type="ORF">HMPREF0351_12912</name>
</gene>
<geneLocation type="plasmid" evidence="1 2">
    <name>3</name>
</geneLocation>
<accession>I3U698</accession>
<keyword evidence="2" id="KW-1185">Reference proteome</keyword>
<dbReference type="EMBL" id="CP003586">
    <property type="protein sequence ID" value="AFK60536.1"/>
    <property type="molecule type" value="Genomic_DNA"/>
</dbReference>